<name>A0A1X9I1M9_STRSU</name>
<organism evidence="1">
    <name type="scientific">Streptococcus suis</name>
    <dbReference type="NCBI Taxonomy" id="1307"/>
    <lineage>
        <taxon>Bacteria</taxon>
        <taxon>Bacillati</taxon>
        <taxon>Bacillota</taxon>
        <taxon>Bacilli</taxon>
        <taxon>Lactobacillales</taxon>
        <taxon>Streptococcaceae</taxon>
        <taxon>Streptococcus</taxon>
    </lineage>
</organism>
<evidence type="ECO:0000313" key="1">
    <source>
        <dbReference type="EMBL" id="ANJ64158.1"/>
    </source>
</evidence>
<protein>
    <submittedName>
        <fullName evidence="1">Uncharacterized protein</fullName>
    </submittedName>
</protein>
<dbReference type="AlphaFoldDB" id="A0A1X9I1M9"/>
<sequence length="39" mass="4567">MDLTFIMAGQIVNLLLDHKIATNECIRKFEILRIEYSTI</sequence>
<proteinExistence type="predicted"/>
<reference evidence="1" key="1">
    <citation type="journal article" date="2016" name="Front. Cell. Infect. Microbiol.">
        <title>Evolution and Diversity of the Antimicrobial Resistance Associated Mobilome in Streptococcus suis: A Probable Mobile Genetic Elements Reservoir for Other Streptococci.</title>
        <authorList>
            <person name="Huang J."/>
            <person name="Ma J."/>
            <person name="Shang K."/>
            <person name="Hu X."/>
            <person name="Liang Y."/>
            <person name="Li D."/>
            <person name="Wu Z."/>
            <person name="Dai L."/>
            <person name="Chen L."/>
            <person name="Wang L."/>
        </authorList>
    </citation>
    <scope>NUCLEOTIDE SEQUENCE</scope>
    <source>
        <strain evidence="1">JH1308</strain>
    </source>
</reference>
<accession>A0A1X9I1M9</accession>
<dbReference type="EMBL" id="KX077884">
    <property type="protein sequence ID" value="ANJ64158.1"/>
    <property type="molecule type" value="Genomic_DNA"/>
</dbReference>